<name>A0A7H0VEM7_9FLAO</name>
<dbReference type="AlphaFoldDB" id="A0A7H0VEM7"/>
<dbReference type="RefSeq" id="WP_210758710.1">
    <property type="nucleotide sequence ID" value="NZ_CP060139.1"/>
</dbReference>
<organism evidence="1 2">
    <name type="scientific">Croceimicrobium hydrocarbonivorans</name>
    <dbReference type="NCBI Taxonomy" id="2761580"/>
    <lineage>
        <taxon>Bacteria</taxon>
        <taxon>Pseudomonadati</taxon>
        <taxon>Bacteroidota</taxon>
        <taxon>Flavobacteriia</taxon>
        <taxon>Flavobacteriales</taxon>
        <taxon>Owenweeksiaceae</taxon>
        <taxon>Croceimicrobium</taxon>
    </lineage>
</organism>
<proteinExistence type="predicted"/>
<reference evidence="1 2" key="1">
    <citation type="submission" date="2020-08" db="EMBL/GenBank/DDBJ databases">
        <title>Croceimicrobium hydrocarbonivorans gen. nov., sp. nov., a novel marine bacterium isolated from a bacterial consortium that degrades polyethylene terephthalate.</title>
        <authorList>
            <person name="Liu R."/>
        </authorList>
    </citation>
    <scope>NUCLEOTIDE SEQUENCE [LARGE SCALE GENOMIC DNA]</scope>
    <source>
        <strain evidence="1 2">A20-9</strain>
    </source>
</reference>
<protein>
    <submittedName>
        <fullName evidence="1">DUF2764 family protein</fullName>
    </submittedName>
</protein>
<accession>A0A7H0VEM7</accession>
<dbReference type="KEGG" id="chyd:H4K34_17665"/>
<dbReference type="InterPro" id="IPR024492">
    <property type="entry name" value="DUF2764"/>
</dbReference>
<dbReference type="Pfam" id="PF10962">
    <property type="entry name" value="DUF2764"/>
    <property type="match status" value="1"/>
</dbReference>
<sequence length="275" mass="33016">MTEYYYILSSMPDLDLEKRPSEEALEEAIELILRQIQDEDRESLAWFFRRNDLYNLIEFWQFEYGHLLHRPLRKPYSLDQEKLKNLRLEPEVLPSFLQEWYRENQESMGHWSANRIETEVHKLFFDAIEALPPSFIRDYFLFEKEMRAFMATYHQSRYAFLDSEVQWLNREISQGLHKNPVQINSALLLENPWLDKLLKALDSKEPKTISLAVHQVLWAKADELSKAHYFDLTALLNYCAKLFLLYRREQLSENRKEARLQALVDEALQNISQHD</sequence>
<evidence type="ECO:0000313" key="2">
    <source>
        <dbReference type="Proteomes" id="UP000516305"/>
    </source>
</evidence>
<dbReference type="EMBL" id="CP060139">
    <property type="protein sequence ID" value="QNR24175.1"/>
    <property type="molecule type" value="Genomic_DNA"/>
</dbReference>
<keyword evidence="2" id="KW-1185">Reference proteome</keyword>
<evidence type="ECO:0000313" key="1">
    <source>
        <dbReference type="EMBL" id="QNR24175.1"/>
    </source>
</evidence>
<dbReference type="Proteomes" id="UP000516305">
    <property type="component" value="Chromosome"/>
</dbReference>
<gene>
    <name evidence="1" type="ORF">H4K34_17665</name>
</gene>